<feature type="compositionally biased region" description="Polar residues" evidence="2">
    <location>
        <begin position="146"/>
        <end position="160"/>
    </location>
</feature>
<keyword evidence="5" id="KW-1185">Reference proteome</keyword>
<dbReference type="EMBL" id="JBJUIK010000004">
    <property type="protein sequence ID" value="KAL3530191.1"/>
    <property type="molecule type" value="Genomic_DNA"/>
</dbReference>
<feature type="region of interest" description="Disordered" evidence="2">
    <location>
        <begin position="107"/>
        <end position="241"/>
    </location>
</feature>
<organism evidence="4 5">
    <name type="scientific">Cinchona calisaya</name>
    <dbReference type="NCBI Taxonomy" id="153742"/>
    <lineage>
        <taxon>Eukaryota</taxon>
        <taxon>Viridiplantae</taxon>
        <taxon>Streptophyta</taxon>
        <taxon>Embryophyta</taxon>
        <taxon>Tracheophyta</taxon>
        <taxon>Spermatophyta</taxon>
        <taxon>Magnoliopsida</taxon>
        <taxon>eudicotyledons</taxon>
        <taxon>Gunneridae</taxon>
        <taxon>Pentapetalae</taxon>
        <taxon>asterids</taxon>
        <taxon>lamiids</taxon>
        <taxon>Gentianales</taxon>
        <taxon>Rubiaceae</taxon>
        <taxon>Cinchonoideae</taxon>
        <taxon>Cinchoneae</taxon>
        <taxon>Cinchona</taxon>
    </lineage>
</organism>
<dbReference type="Pfam" id="PF04504">
    <property type="entry name" value="GeBP-like_DBD"/>
    <property type="match status" value="1"/>
</dbReference>
<feature type="compositionally biased region" description="Low complexity" evidence="2">
    <location>
        <begin position="228"/>
        <end position="238"/>
    </location>
</feature>
<evidence type="ECO:0000256" key="2">
    <source>
        <dbReference type="SAM" id="MobiDB-lite"/>
    </source>
</evidence>
<dbReference type="Proteomes" id="UP001630127">
    <property type="component" value="Unassembled WGS sequence"/>
</dbReference>
<evidence type="ECO:0000313" key="5">
    <source>
        <dbReference type="Proteomes" id="UP001630127"/>
    </source>
</evidence>
<dbReference type="PANTHER" id="PTHR31662">
    <property type="entry name" value="BNAANNG10740D PROTEIN-RELATED"/>
    <property type="match status" value="1"/>
</dbReference>
<reference evidence="4 5" key="1">
    <citation type="submission" date="2024-11" db="EMBL/GenBank/DDBJ databases">
        <title>A near-complete genome assembly of Cinchona calisaya.</title>
        <authorList>
            <person name="Lian D.C."/>
            <person name="Zhao X.W."/>
            <person name="Wei L."/>
        </authorList>
    </citation>
    <scope>NUCLEOTIDE SEQUENCE [LARGE SCALE GENOMIC DNA]</scope>
    <source>
        <tissue evidence="4">Nenye</tissue>
    </source>
</reference>
<evidence type="ECO:0000313" key="4">
    <source>
        <dbReference type="EMBL" id="KAL3530191.1"/>
    </source>
</evidence>
<feature type="compositionally biased region" description="Low complexity" evidence="2">
    <location>
        <begin position="107"/>
        <end position="118"/>
    </location>
</feature>
<accession>A0ABD3AEE4</accession>
<feature type="compositionally biased region" description="Polar residues" evidence="2">
    <location>
        <begin position="174"/>
        <end position="227"/>
    </location>
</feature>
<proteinExistence type="inferred from homology"/>
<protein>
    <recommendedName>
        <fullName evidence="3">Glabrous enhancer-binding protein-like DBD domain-containing protein</fullName>
    </recommendedName>
</protein>
<dbReference type="InterPro" id="IPR007592">
    <property type="entry name" value="GEBP"/>
</dbReference>
<comment type="similarity">
    <text evidence="1">Belongs to the GeBP family.</text>
</comment>
<dbReference type="PANTHER" id="PTHR31662:SF33">
    <property type="entry name" value="DNA-BINDING STOREKEEPER PROTEIN TRANSCRIPTIONAL REGULATOR-LIKE PROTEIN"/>
    <property type="match status" value="1"/>
</dbReference>
<dbReference type="GO" id="GO:0010468">
    <property type="term" value="P:regulation of gene expression"/>
    <property type="evidence" value="ECO:0007669"/>
    <property type="project" value="UniProtKB-ARBA"/>
</dbReference>
<name>A0ABD3AEE4_9GENT</name>
<dbReference type="AlphaFoldDB" id="A0ABD3AEE4"/>
<evidence type="ECO:0000256" key="1">
    <source>
        <dbReference type="ARBA" id="ARBA00010820"/>
    </source>
</evidence>
<sequence>MADSPAPIPSDAEILIGIHEYLSENQAFPNQEGEVGMTVFVQNYLLSNTDPQLVRQRMDTLQREYMATRHMLQGPQTQPLWPSLPRERQRIYALCHRVWYQSHLSDSDTTSADETSFSVSGPPVFHNSSSLDESSSIHGRQDVDHQSSPVDQTNQATSSRAGIHHSYHSDHHTPTPNRNPSAAENTPEKSYSADQSNTVSSAEYTPGTSSSAVRQSSINIVSSDSPNRGSSKDSASSSRTRRRLFEDLNQQGGDTTAASAQDINILTKMVAYSEANNEVYPNVSAERLSEFVRNWLHSDADPGEVGKRIQELREMYAKYLMNNNHDEAGKPVYSDSPDDRLLLDLSKKLWHHEFGNPNDDSAGGNSSGDKS</sequence>
<feature type="compositionally biased region" description="Polar residues" evidence="2">
    <location>
        <begin position="126"/>
        <end position="138"/>
    </location>
</feature>
<evidence type="ECO:0000259" key="3">
    <source>
        <dbReference type="Pfam" id="PF04504"/>
    </source>
</evidence>
<dbReference type="InterPro" id="IPR053932">
    <property type="entry name" value="GeBP-like_DBD"/>
</dbReference>
<feature type="domain" description="Glabrous enhancer-binding protein-like DBD" evidence="3">
    <location>
        <begin position="260"/>
        <end position="351"/>
    </location>
</feature>
<gene>
    <name evidence="4" type="ORF">ACH5RR_009513</name>
</gene>
<comment type="caution">
    <text evidence="4">The sequence shown here is derived from an EMBL/GenBank/DDBJ whole genome shotgun (WGS) entry which is preliminary data.</text>
</comment>